<protein>
    <submittedName>
        <fullName evidence="2">Uncharacterized protein</fullName>
    </submittedName>
</protein>
<dbReference type="EMBL" id="LAZR01002298">
    <property type="protein sequence ID" value="KKN31856.1"/>
    <property type="molecule type" value="Genomic_DNA"/>
</dbReference>
<evidence type="ECO:0000256" key="1">
    <source>
        <dbReference type="SAM" id="MobiDB-lite"/>
    </source>
</evidence>
<evidence type="ECO:0000313" key="2">
    <source>
        <dbReference type="EMBL" id="KKN31856.1"/>
    </source>
</evidence>
<name>A0A0F9S498_9ZZZZ</name>
<gene>
    <name evidence="2" type="ORF">LCGC14_0819800</name>
</gene>
<sequence>MPHKPLRGSLRGGTGDATGASQGESPWANLPRSELAVNPSGVEALDLASTPGS</sequence>
<comment type="caution">
    <text evidence="2">The sequence shown here is derived from an EMBL/GenBank/DDBJ whole genome shotgun (WGS) entry which is preliminary data.</text>
</comment>
<proteinExistence type="predicted"/>
<organism evidence="2">
    <name type="scientific">marine sediment metagenome</name>
    <dbReference type="NCBI Taxonomy" id="412755"/>
    <lineage>
        <taxon>unclassified sequences</taxon>
        <taxon>metagenomes</taxon>
        <taxon>ecological metagenomes</taxon>
    </lineage>
</organism>
<dbReference type="AlphaFoldDB" id="A0A0F9S498"/>
<feature type="region of interest" description="Disordered" evidence="1">
    <location>
        <begin position="1"/>
        <end position="35"/>
    </location>
</feature>
<accession>A0A0F9S498</accession>
<reference evidence="2" key="1">
    <citation type="journal article" date="2015" name="Nature">
        <title>Complex archaea that bridge the gap between prokaryotes and eukaryotes.</title>
        <authorList>
            <person name="Spang A."/>
            <person name="Saw J.H."/>
            <person name="Jorgensen S.L."/>
            <person name="Zaremba-Niedzwiedzka K."/>
            <person name="Martijn J."/>
            <person name="Lind A.E."/>
            <person name="van Eijk R."/>
            <person name="Schleper C."/>
            <person name="Guy L."/>
            <person name="Ettema T.J."/>
        </authorList>
    </citation>
    <scope>NUCLEOTIDE SEQUENCE</scope>
</reference>